<sequence length="73" mass="8266">MRKELTMMFALGVLAGLAAPSLQRRMPVRDHHGPRHRVRDAGPEEMASPPRHWDRVDEMSDESFPASDPPATY</sequence>
<proteinExistence type="predicted"/>
<accession>A0ABV6CIU5</accession>
<gene>
    <name evidence="2" type="ORF">ACFFIZ_02135</name>
</gene>
<dbReference type="RefSeq" id="WP_265505846.1">
    <property type="nucleotide sequence ID" value="NZ_JAOTBE010000005.1"/>
</dbReference>
<evidence type="ECO:0000313" key="3">
    <source>
        <dbReference type="Proteomes" id="UP001589795"/>
    </source>
</evidence>
<dbReference type="EMBL" id="JBHLWQ010000020">
    <property type="protein sequence ID" value="MFC0199161.1"/>
    <property type="molecule type" value="Genomic_DNA"/>
</dbReference>
<evidence type="ECO:0000256" key="1">
    <source>
        <dbReference type="SAM" id="MobiDB-lite"/>
    </source>
</evidence>
<reference evidence="2 3" key="1">
    <citation type="submission" date="2024-09" db="EMBL/GenBank/DDBJ databases">
        <authorList>
            <person name="Sun Q."/>
            <person name="Mori K."/>
        </authorList>
    </citation>
    <scope>NUCLEOTIDE SEQUENCE [LARGE SCALE GENOMIC DNA]</scope>
    <source>
        <strain evidence="2 3">CCM 7904</strain>
    </source>
</reference>
<organism evidence="2 3">
    <name type="scientific">Paracoccus rhizosphaerae</name>
    <dbReference type="NCBI Taxonomy" id="1133347"/>
    <lineage>
        <taxon>Bacteria</taxon>
        <taxon>Pseudomonadati</taxon>
        <taxon>Pseudomonadota</taxon>
        <taxon>Alphaproteobacteria</taxon>
        <taxon>Rhodobacterales</taxon>
        <taxon>Paracoccaceae</taxon>
        <taxon>Paracoccus</taxon>
    </lineage>
</organism>
<name>A0ABV6CIU5_9RHOB</name>
<dbReference type="Proteomes" id="UP001589795">
    <property type="component" value="Unassembled WGS sequence"/>
</dbReference>
<evidence type="ECO:0000313" key="2">
    <source>
        <dbReference type="EMBL" id="MFC0199161.1"/>
    </source>
</evidence>
<protein>
    <submittedName>
        <fullName evidence="2">Uncharacterized protein</fullName>
    </submittedName>
</protein>
<comment type="caution">
    <text evidence="2">The sequence shown here is derived from an EMBL/GenBank/DDBJ whole genome shotgun (WGS) entry which is preliminary data.</text>
</comment>
<feature type="region of interest" description="Disordered" evidence="1">
    <location>
        <begin position="25"/>
        <end position="73"/>
    </location>
</feature>
<keyword evidence="3" id="KW-1185">Reference proteome</keyword>